<dbReference type="GO" id="GO:0008270">
    <property type="term" value="F:zinc ion binding"/>
    <property type="evidence" value="ECO:0007669"/>
    <property type="project" value="UniProtKB-KW"/>
</dbReference>
<feature type="compositionally biased region" description="Acidic residues" evidence="2">
    <location>
        <begin position="70"/>
        <end position="79"/>
    </location>
</feature>
<dbReference type="Gene3D" id="4.10.60.10">
    <property type="entry name" value="Zinc finger, CCHC-type"/>
    <property type="match status" value="1"/>
</dbReference>
<dbReference type="PROSITE" id="PS50158">
    <property type="entry name" value="ZF_CCHC"/>
    <property type="match status" value="1"/>
</dbReference>
<keyword evidence="1" id="KW-0863">Zinc-finger</keyword>
<keyword evidence="1" id="KW-0479">Metal-binding</keyword>
<evidence type="ECO:0000256" key="2">
    <source>
        <dbReference type="SAM" id="MobiDB-lite"/>
    </source>
</evidence>
<dbReference type="SUPFAM" id="SSF57756">
    <property type="entry name" value="Retrovirus zinc finger-like domains"/>
    <property type="match status" value="1"/>
</dbReference>
<name>A0A9N9SJD7_PHACE</name>
<accession>A0A9N9SJD7</accession>
<evidence type="ECO:0000313" key="4">
    <source>
        <dbReference type="EMBL" id="CAG9822299.1"/>
    </source>
</evidence>
<feature type="region of interest" description="Disordered" evidence="2">
    <location>
        <begin position="1"/>
        <end position="100"/>
    </location>
</feature>
<reference evidence="4" key="1">
    <citation type="submission" date="2022-01" db="EMBL/GenBank/DDBJ databases">
        <authorList>
            <person name="King R."/>
        </authorList>
    </citation>
    <scope>NUCLEOTIDE SEQUENCE</scope>
</reference>
<keyword evidence="1" id="KW-0862">Zinc</keyword>
<organism evidence="4 5">
    <name type="scientific">Phaedon cochleariae</name>
    <name type="common">Mustard beetle</name>
    <dbReference type="NCBI Taxonomy" id="80249"/>
    <lineage>
        <taxon>Eukaryota</taxon>
        <taxon>Metazoa</taxon>
        <taxon>Ecdysozoa</taxon>
        <taxon>Arthropoda</taxon>
        <taxon>Hexapoda</taxon>
        <taxon>Insecta</taxon>
        <taxon>Pterygota</taxon>
        <taxon>Neoptera</taxon>
        <taxon>Endopterygota</taxon>
        <taxon>Coleoptera</taxon>
        <taxon>Polyphaga</taxon>
        <taxon>Cucujiformia</taxon>
        <taxon>Chrysomeloidea</taxon>
        <taxon>Chrysomelidae</taxon>
        <taxon>Chrysomelinae</taxon>
        <taxon>Chrysomelini</taxon>
        <taxon>Phaedon</taxon>
    </lineage>
</organism>
<feature type="compositionally biased region" description="Low complexity" evidence="2">
    <location>
        <begin position="1"/>
        <end position="18"/>
    </location>
</feature>
<keyword evidence="5" id="KW-1185">Reference proteome</keyword>
<sequence length="651" mass="75181">MSENKQNTQTETETYNFTNDEKKESSYVFTPKSKLLRTPPKPRSLTGESETENSEMENFVEDKARSSENDNVENEEGEYETVQAKKKRKRKGTPDQNKDIETLTDGRAFRKALDVLLKNIRQLDKIVGVSYKPKKEITEICSRLKYHADQIDKEDNRKWLEQSIRQENIPAKTTTSTDSGTQTTTQNYTDAVPTMITTETQTLPWSMVIDTNLRTLEGIENLEAFELVENKTWTEDIYTNTNIKIGNPLETPDEIVKVVVTEPNDPNMEQNIQKTYKGKYPEIETLEGPIEVIEQITRIRSKGPGLTKRKVVKITYDGTDQDLWRKLEMLKEETVDEKVAIHELESMTAVRQQKMMEAIFHGSNTKVTIYTREKLKKSQIRRQKNEKQRETYALIVQEENKSYMEVLNTFKKIAQDNPANKSIRSLKSTRDGKLLVTVDRNIEAIEELQKAVEKGSNRCTSRKVGLSQQTETIHIRGLAADTKREEIINTVNDKIVWNDETCKLSELRPYANDTLAATLVLKKEDANKILVNRHLTIGIVRCPVEKRIILNRCFKCWNYDHEAKTCEGPDRSKYCYKCGETDHTSKECRNQVACPLCDELGHKAGTLKCPFYKRALNTARRRERMTEKQQYETEEIKGESKADEKEDENLG</sequence>
<reference evidence="4" key="2">
    <citation type="submission" date="2022-10" db="EMBL/GenBank/DDBJ databases">
        <authorList>
            <consortium name="ENA_rothamsted_submissions"/>
            <consortium name="culmorum"/>
            <person name="King R."/>
        </authorList>
    </citation>
    <scope>NUCLEOTIDE SEQUENCE</scope>
</reference>
<protein>
    <recommendedName>
        <fullName evidence="3">CCHC-type domain-containing protein</fullName>
    </recommendedName>
</protein>
<feature type="domain" description="CCHC-type" evidence="3">
    <location>
        <begin position="575"/>
        <end position="590"/>
    </location>
</feature>
<feature type="compositionally biased region" description="Acidic residues" evidence="2">
    <location>
        <begin position="49"/>
        <end position="59"/>
    </location>
</feature>
<dbReference type="InterPro" id="IPR036875">
    <property type="entry name" value="Znf_CCHC_sf"/>
</dbReference>
<dbReference type="AlphaFoldDB" id="A0A9N9SJD7"/>
<dbReference type="GO" id="GO:0003676">
    <property type="term" value="F:nucleic acid binding"/>
    <property type="evidence" value="ECO:0007669"/>
    <property type="project" value="InterPro"/>
</dbReference>
<dbReference type="Pfam" id="PF00098">
    <property type="entry name" value="zf-CCHC"/>
    <property type="match status" value="1"/>
</dbReference>
<evidence type="ECO:0000313" key="5">
    <source>
        <dbReference type="Proteomes" id="UP001153737"/>
    </source>
</evidence>
<proteinExistence type="predicted"/>
<dbReference type="InterPro" id="IPR001878">
    <property type="entry name" value="Znf_CCHC"/>
</dbReference>
<dbReference type="Proteomes" id="UP001153737">
    <property type="component" value="Chromosome 5"/>
</dbReference>
<dbReference type="SMART" id="SM00343">
    <property type="entry name" value="ZnF_C2HC"/>
    <property type="match status" value="2"/>
</dbReference>
<feature type="compositionally biased region" description="Basic and acidic residues" evidence="2">
    <location>
        <begin position="624"/>
        <end position="644"/>
    </location>
</feature>
<gene>
    <name evidence="4" type="ORF">PHAECO_LOCUS9543</name>
</gene>
<evidence type="ECO:0000256" key="1">
    <source>
        <dbReference type="PROSITE-ProRule" id="PRU00047"/>
    </source>
</evidence>
<dbReference type="EMBL" id="OU896711">
    <property type="protein sequence ID" value="CAG9822299.1"/>
    <property type="molecule type" value="Genomic_DNA"/>
</dbReference>
<feature type="region of interest" description="Disordered" evidence="2">
    <location>
        <begin position="622"/>
        <end position="651"/>
    </location>
</feature>
<dbReference type="OrthoDB" id="6777962at2759"/>
<evidence type="ECO:0000259" key="3">
    <source>
        <dbReference type="PROSITE" id="PS50158"/>
    </source>
</evidence>